<dbReference type="InterPro" id="IPR043129">
    <property type="entry name" value="ATPase_NBD"/>
</dbReference>
<sequence length="415" mass="42327">MNIPADSAAVRRGNLSLVLRRIAAHGPCARTEIATATGLVHASVTALVADLIARGLVEEVGAAATGARGRPRRLLRLVPGRVRITAVHVAWEHLTVMTAGLTGEFGGVRRSAHRQGPFGPREEMADIIARAVAETVPPAPGVHPGRLVIAMAGPVTDARADDSGRGRHAPRMAELVADRLAGPPCPVDVVNDANMAALAEQHALVAAGGEDVGTVAYIKSDAGVAGALIINGRIHQGSYGLAGEFGHIPVSLDGPVCRCGATGCLTTYISSRAVLTAAGLDGLVSPYDSSAALTELGRRLHAAEPRAVAALDRAGYALGAAIQTIIGLADTERLILGGHLAEWLPWLRPGIEARLGPRRAAFPTLPVTISPGALGADAALRGAVVAGRDRILADPTAVPRGRGSAGAGQAGPPPS</sequence>
<protein>
    <submittedName>
        <fullName evidence="4">ROK family transcriptional regulator</fullName>
    </submittedName>
</protein>
<evidence type="ECO:0000313" key="4">
    <source>
        <dbReference type="EMBL" id="WTY99562.1"/>
    </source>
</evidence>
<dbReference type="InterPro" id="IPR000600">
    <property type="entry name" value="ROK"/>
</dbReference>
<dbReference type="Pfam" id="PF12802">
    <property type="entry name" value="MarR_2"/>
    <property type="match status" value="1"/>
</dbReference>
<organism evidence="4">
    <name type="scientific">Streptomyces sp. NBC_01401</name>
    <dbReference type="NCBI Taxonomy" id="2903854"/>
    <lineage>
        <taxon>Bacteria</taxon>
        <taxon>Bacillati</taxon>
        <taxon>Actinomycetota</taxon>
        <taxon>Actinomycetes</taxon>
        <taxon>Kitasatosporales</taxon>
        <taxon>Streptomycetaceae</taxon>
        <taxon>Streptomyces</taxon>
    </lineage>
</organism>
<dbReference type="EMBL" id="CP109535">
    <property type="protein sequence ID" value="WTY99562.1"/>
    <property type="molecule type" value="Genomic_DNA"/>
</dbReference>
<reference evidence="4" key="1">
    <citation type="submission" date="2022-10" db="EMBL/GenBank/DDBJ databases">
        <title>The complete genomes of actinobacterial strains from the NBC collection.</title>
        <authorList>
            <person name="Joergensen T.S."/>
            <person name="Alvarez Arevalo M."/>
            <person name="Sterndorff E.B."/>
            <person name="Faurdal D."/>
            <person name="Vuksanovic O."/>
            <person name="Mourched A.-S."/>
            <person name="Charusanti P."/>
            <person name="Shaw S."/>
            <person name="Blin K."/>
            <person name="Weber T."/>
        </authorList>
    </citation>
    <scope>NUCLEOTIDE SEQUENCE</scope>
    <source>
        <strain evidence="4">NBC_01401</strain>
    </source>
</reference>
<dbReference type="Gene3D" id="3.30.420.40">
    <property type="match status" value="2"/>
</dbReference>
<evidence type="ECO:0000259" key="3">
    <source>
        <dbReference type="Pfam" id="PF12802"/>
    </source>
</evidence>
<dbReference type="Pfam" id="PF00480">
    <property type="entry name" value="ROK"/>
    <property type="match status" value="1"/>
</dbReference>
<name>A0AAU3H3Y1_9ACTN</name>
<dbReference type="SUPFAM" id="SSF53067">
    <property type="entry name" value="Actin-like ATPase domain"/>
    <property type="match status" value="2"/>
</dbReference>
<feature type="domain" description="HTH marR-type" evidence="3">
    <location>
        <begin position="17"/>
        <end position="61"/>
    </location>
</feature>
<dbReference type="PANTHER" id="PTHR18964">
    <property type="entry name" value="ROK (REPRESSOR, ORF, KINASE) FAMILY"/>
    <property type="match status" value="1"/>
</dbReference>
<dbReference type="Gene3D" id="1.10.10.10">
    <property type="entry name" value="Winged helix-like DNA-binding domain superfamily/Winged helix DNA-binding domain"/>
    <property type="match status" value="1"/>
</dbReference>
<dbReference type="SUPFAM" id="SSF46785">
    <property type="entry name" value="Winged helix' DNA-binding domain"/>
    <property type="match status" value="1"/>
</dbReference>
<evidence type="ECO:0000256" key="2">
    <source>
        <dbReference type="SAM" id="MobiDB-lite"/>
    </source>
</evidence>
<comment type="similarity">
    <text evidence="1">Belongs to the ROK (NagC/XylR) family.</text>
</comment>
<accession>A0AAU3H3Y1</accession>
<evidence type="ECO:0000256" key="1">
    <source>
        <dbReference type="ARBA" id="ARBA00006479"/>
    </source>
</evidence>
<gene>
    <name evidence="4" type="ORF">OG626_34005</name>
</gene>
<dbReference type="PANTHER" id="PTHR18964:SF149">
    <property type="entry name" value="BIFUNCTIONAL UDP-N-ACETYLGLUCOSAMINE 2-EPIMERASE_N-ACETYLMANNOSAMINE KINASE"/>
    <property type="match status" value="1"/>
</dbReference>
<dbReference type="InterPro" id="IPR000835">
    <property type="entry name" value="HTH_MarR-typ"/>
</dbReference>
<proteinExistence type="inferred from homology"/>
<dbReference type="InterPro" id="IPR036388">
    <property type="entry name" value="WH-like_DNA-bd_sf"/>
</dbReference>
<dbReference type="AlphaFoldDB" id="A0AAU3H3Y1"/>
<dbReference type="GO" id="GO:0003700">
    <property type="term" value="F:DNA-binding transcription factor activity"/>
    <property type="evidence" value="ECO:0007669"/>
    <property type="project" value="InterPro"/>
</dbReference>
<feature type="region of interest" description="Disordered" evidence="2">
    <location>
        <begin position="395"/>
        <end position="415"/>
    </location>
</feature>
<dbReference type="InterPro" id="IPR036390">
    <property type="entry name" value="WH_DNA-bd_sf"/>
</dbReference>